<dbReference type="EMBL" id="BMIG01000005">
    <property type="protein sequence ID" value="GGA96921.1"/>
    <property type="molecule type" value="Genomic_DNA"/>
</dbReference>
<dbReference type="Pfam" id="PF05035">
    <property type="entry name" value="DGOK"/>
    <property type="match status" value="1"/>
</dbReference>
<dbReference type="Gene3D" id="3.30.420.310">
    <property type="entry name" value="2-keto-3-deoxy-galactonokinase, C-terminal domain"/>
    <property type="match status" value="1"/>
</dbReference>
<dbReference type="InterPro" id="IPR042258">
    <property type="entry name" value="DGOK_N"/>
</dbReference>
<evidence type="ECO:0000313" key="2">
    <source>
        <dbReference type="Proteomes" id="UP000620596"/>
    </source>
</evidence>
<reference evidence="1" key="1">
    <citation type="journal article" date="2014" name="Int. J. Syst. Evol. Microbiol.">
        <title>Complete genome sequence of Corynebacterium casei LMG S-19264T (=DSM 44701T), isolated from a smear-ripened cheese.</title>
        <authorList>
            <consortium name="US DOE Joint Genome Institute (JGI-PGF)"/>
            <person name="Walter F."/>
            <person name="Albersmeier A."/>
            <person name="Kalinowski J."/>
            <person name="Ruckert C."/>
        </authorList>
    </citation>
    <scope>NUCLEOTIDE SEQUENCE</scope>
    <source>
        <strain evidence="1">CGMCC 1.15322</strain>
    </source>
</reference>
<evidence type="ECO:0000313" key="1">
    <source>
        <dbReference type="EMBL" id="GGA96921.1"/>
    </source>
</evidence>
<reference evidence="1" key="2">
    <citation type="submission" date="2020-09" db="EMBL/GenBank/DDBJ databases">
        <authorList>
            <person name="Sun Q."/>
            <person name="Zhou Y."/>
        </authorList>
    </citation>
    <scope>NUCLEOTIDE SEQUENCE</scope>
    <source>
        <strain evidence="1">CGMCC 1.15322</strain>
    </source>
</reference>
<keyword evidence="2" id="KW-1185">Reference proteome</keyword>
<dbReference type="Proteomes" id="UP000620596">
    <property type="component" value="Unassembled WGS sequence"/>
</dbReference>
<dbReference type="InterPro" id="IPR042257">
    <property type="entry name" value="DGOK_C"/>
</dbReference>
<dbReference type="Gene3D" id="3.30.420.300">
    <property type="entry name" value="2-keto-3-deoxy-galactonokinase, substrate binding domain"/>
    <property type="match status" value="1"/>
</dbReference>
<sequence>MKQLLAVDWGTSSLRGALLDGQGRVLKERSFPRGILTVAPGEFATVFEACFAHWTRAAGTFCLISGMAGSKQGWLKAPYCACPAGFDEVASQLAWVEAGRIAIVPGLSCEREGIPDVMRGEETQVFGALQLLGIQDGLLVLPGTHSKWVTVRGGKIENFSTFMTGEFYALLRQHSLLARSLPDIDGEVDWVAFDEGVALALRGSSLLRTAFSVRTLSLFGRMATAQLPSYLSGLVIGEEIRTQPLDSGAQVIVVGAPTLTERYQRALAQRGTSVQAVGAEATWCGLWALAQTIHPSWDKQA</sequence>
<dbReference type="RefSeq" id="WP_188708200.1">
    <property type="nucleotide sequence ID" value="NZ_BMIG01000005.1"/>
</dbReference>
<protein>
    <submittedName>
        <fullName evidence="1">MFS transporter</fullName>
    </submittedName>
</protein>
<dbReference type="AlphaFoldDB" id="A0A916WH88"/>
<dbReference type="SUPFAM" id="SSF53067">
    <property type="entry name" value="Actin-like ATPase domain"/>
    <property type="match status" value="1"/>
</dbReference>
<dbReference type="InterPro" id="IPR043129">
    <property type="entry name" value="ATPase_NBD"/>
</dbReference>
<organism evidence="1 2">
    <name type="scientific">Polaromonas eurypsychrophila</name>
    <dbReference type="NCBI Taxonomy" id="1614635"/>
    <lineage>
        <taxon>Bacteria</taxon>
        <taxon>Pseudomonadati</taxon>
        <taxon>Pseudomonadota</taxon>
        <taxon>Betaproteobacteria</taxon>
        <taxon>Burkholderiales</taxon>
        <taxon>Comamonadaceae</taxon>
        <taxon>Polaromonas</taxon>
    </lineage>
</organism>
<name>A0A916WH88_9BURK</name>
<comment type="caution">
    <text evidence="1">The sequence shown here is derived from an EMBL/GenBank/DDBJ whole genome shotgun (WGS) entry which is preliminary data.</text>
</comment>
<accession>A0A916WH88</accession>
<dbReference type="GO" id="GO:0008671">
    <property type="term" value="F:2-dehydro-3-deoxygalactonokinase activity"/>
    <property type="evidence" value="ECO:0007669"/>
    <property type="project" value="InterPro"/>
</dbReference>
<proteinExistence type="predicted"/>
<dbReference type="InterPro" id="IPR007729">
    <property type="entry name" value="DGOK"/>
</dbReference>
<dbReference type="CDD" id="cd24012">
    <property type="entry name" value="ASKHA_NBD_KDGal-kinase"/>
    <property type="match status" value="1"/>
</dbReference>
<gene>
    <name evidence="1" type="primary">dgoK</name>
    <name evidence="1" type="ORF">GCM10011496_17450</name>
</gene>
<dbReference type="GO" id="GO:0034194">
    <property type="term" value="P:D-galactonate catabolic process"/>
    <property type="evidence" value="ECO:0007669"/>
    <property type="project" value="InterPro"/>
</dbReference>